<evidence type="ECO:0000256" key="2">
    <source>
        <dbReference type="SAM" id="Phobius"/>
    </source>
</evidence>
<name>A0A0P8CCH6_9EURY</name>
<organism evidence="4 5">
    <name type="scientific">Candidatus Methanoperedens nitratireducens</name>
    <dbReference type="NCBI Taxonomy" id="1392998"/>
    <lineage>
        <taxon>Archaea</taxon>
        <taxon>Methanobacteriati</taxon>
        <taxon>Methanobacteriota</taxon>
        <taxon>Stenosarchaea group</taxon>
        <taxon>Methanomicrobia</taxon>
        <taxon>Methanosarcinales</taxon>
        <taxon>ANME-2 cluster</taxon>
        <taxon>Candidatus Methanoperedentaceae</taxon>
        <taxon>Candidatus Methanoperedens</taxon>
    </lineage>
</organism>
<feature type="domain" description="Protein kinase" evidence="3">
    <location>
        <begin position="130"/>
        <end position="460"/>
    </location>
</feature>
<dbReference type="Gene3D" id="1.10.510.10">
    <property type="entry name" value="Transferase(Phosphotransferase) domain 1"/>
    <property type="match status" value="1"/>
</dbReference>
<feature type="transmembrane region" description="Helical" evidence="2">
    <location>
        <begin position="534"/>
        <end position="556"/>
    </location>
</feature>
<evidence type="ECO:0000259" key="3">
    <source>
        <dbReference type="PROSITE" id="PS50011"/>
    </source>
</evidence>
<evidence type="ECO:0000313" key="5">
    <source>
        <dbReference type="Proteomes" id="UP000050360"/>
    </source>
</evidence>
<dbReference type="Pfam" id="PF03109">
    <property type="entry name" value="ABC1"/>
    <property type="match status" value="1"/>
</dbReference>
<keyword evidence="2" id="KW-1133">Transmembrane helix</keyword>
<dbReference type="AlphaFoldDB" id="A0A0P8CCH6"/>
<dbReference type="EC" id="1.14.13.-" evidence="4"/>
<dbReference type="Proteomes" id="UP000050360">
    <property type="component" value="Unassembled WGS sequence"/>
</dbReference>
<dbReference type="InterPro" id="IPR000719">
    <property type="entry name" value="Prot_kinase_dom"/>
</dbReference>
<protein>
    <submittedName>
        <fullName evidence="4">2-octaprenylphenol hydroxylase</fullName>
        <ecNumber evidence="4">1.14.13.-</ecNumber>
    </submittedName>
</protein>
<dbReference type="GO" id="GO:0016491">
    <property type="term" value="F:oxidoreductase activity"/>
    <property type="evidence" value="ECO:0007669"/>
    <property type="project" value="UniProtKB-KW"/>
</dbReference>
<dbReference type="InterPro" id="IPR004147">
    <property type="entry name" value="ABC1_dom"/>
</dbReference>
<dbReference type="InterPro" id="IPR011009">
    <property type="entry name" value="Kinase-like_dom_sf"/>
</dbReference>
<comment type="caution">
    <text evidence="4">The sequence shown here is derived from an EMBL/GenBank/DDBJ whole genome shotgun (WGS) entry which is preliminary data.</text>
</comment>
<proteinExistence type="inferred from homology"/>
<dbReference type="SUPFAM" id="SSF56112">
    <property type="entry name" value="Protein kinase-like (PK-like)"/>
    <property type="match status" value="1"/>
</dbReference>
<sequence>MNLLDKQYVYVRRYRQIVDVMIKHGFGYLVDRFGLRPFRSFRERIFRPKPLREEILILSEAQRLRLTLEELGPTFIKFGQVVSTRHDIVPEAYIKELEKLQDRVPPFEFLEAKKVIEREFGKKIEDIFQTFNREQIASASIGQVYHATLYQGEEVAVKVMRPAIEDIIGTDLVILTSMAKFAQKHIKESKFFNPVGFIDEFSRIIRHEIDYTHEAQNADRFYANFQESETVKIPKMYWEYSTKHVLCQEFSDGIKITDIDKIEAAELDRKKISTDLANAYLKMIFEDGFYHADPHPGNILVSREGKIIFLDFGMAGHIDPVLRESLTNLIIAVQLDDMDFLIEALSELGLISDSGSESLVLRTKLEELLNKYYSLSSKFIDPTAFLRDLIDIFSRTKGMIPTNLMLLSKTLIIRDEISRKLDPDHNFGEMTQPYVKKMLEERTKASHILKSAKKTVIDFVNLTKNFPRRFNHLLSKAEKGTLKFELEHVGLDGLVEELDIISNRLSFSMIIASLIVGSSLIIQTRMSPSLFGVPLLGIIGFLIAGFLGIGLLVSIIRSGKW</sequence>
<keyword evidence="2" id="KW-0812">Transmembrane</keyword>
<evidence type="ECO:0000256" key="1">
    <source>
        <dbReference type="ARBA" id="ARBA00009670"/>
    </source>
</evidence>
<gene>
    <name evidence="4" type="ORF">MPEBLZ_00796</name>
</gene>
<dbReference type="EMBL" id="LKCM01000066">
    <property type="protein sequence ID" value="KPQ44639.1"/>
    <property type="molecule type" value="Genomic_DNA"/>
</dbReference>
<dbReference type="GO" id="GO:0004672">
    <property type="term" value="F:protein kinase activity"/>
    <property type="evidence" value="ECO:0007669"/>
    <property type="project" value="InterPro"/>
</dbReference>
<accession>A0A0P8CCH6</accession>
<comment type="similarity">
    <text evidence="1">Belongs to the protein kinase superfamily. ADCK protein kinase family.</text>
</comment>
<dbReference type="PANTHER" id="PTHR10566">
    <property type="entry name" value="CHAPERONE-ACTIVITY OF BC1 COMPLEX CABC1 -RELATED"/>
    <property type="match status" value="1"/>
</dbReference>
<dbReference type="CDD" id="cd05121">
    <property type="entry name" value="ABC1_ADCK3-like"/>
    <property type="match status" value="1"/>
</dbReference>
<dbReference type="PROSITE" id="PS50011">
    <property type="entry name" value="PROTEIN_KINASE_DOM"/>
    <property type="match status" value="1"/>
</dbReference>
<reference evidence="4 5" key="1">
    <citation type="submission" date="2015-09" db="EMBL/GenBank/DDBJ databases">
        <title>A metagenomics-based metabolic model of nitrate-dependent anaerobic oxidation of methane by Methanoperedens-like archaea.</title>
        <authorList>
            <person name="Arshad A."/>
            <person name="Speth D.R."/>
            <person name="De Graaf R.M."/>
            <person name="Op Den Camp H.J."/>
            <person name="Jetten M.S."/>
            <person name="Welte C.U."/>
        </authorList>
    </citation>
    <scope>NUCLEOTIDE SEQUENCE [LARGE SCALE GENOMIC DNA]</scope>
</reference>
<feature type="transmembrane region" description="Helical" evidence="2">
    <location>
        <begin position="505"/>
        <end position="522"/>
    </location>
</feature>
<dbReference type="InterPro" id="IPR050154">
    <property type="entry name" value="UbiB_kinase"/>
</dbReference>
<dbReference type="GO" id="GO:0005524">
    <property type="term" value="F:ATP binding"/>
    <property type="evidence" value="ECO:0007669"/>
    <property type="project" value="InterPro"/>
</dbReference>
<keyword evidence="2" id="KW-0472">Membrane</keyword>
<dbReference type="PANTHER" id="PTHR10566:SF113">
    <property type="entry name" value="PROTEIN ACTIVITY OF BC1 COMPLEX KINASE 7, CHLOROPLASTIC"/>
    <property type="match status" value="1"/>
</dbReference>
<evidence type="ECO:0000313" key="4">
    <source>
        <dbReference type="EMBL" id="KPQ44639.1"/>
    </source>
</evidence>
<keyword evidence="4" id="KW-0560">Oxidoreductase</keyword>